<dbReference type="InterPro" id="IPR012454">
    <property type="entry name" value="DUF1659"/>
</dbReference>
<gene>
    <name evidence="2" type="ORF">B9N56_08940</name>
    <name evidence="3" type="ORF">FOC70_01440</name>
</gene>
<dbReference type="AlphaFoldDB" id="A0A233VWH9"/>
<accession>A0A233VWH9</accession>
<reference evidence="2" key="1">
    <citation type="journal article" date="2017" name="J. Clin. Microbiol.">
        <title>Finegoldia magna Isolated from Orthopedic Joint Implant-Associated Infections.</title>
        <authorList>
            <person name="Soderquist B."/>
            <person name="Bjorklund S."/>
            <person name="Hellmark B."/>
            <person name="Jensen A."/>
            <person name="Bruggemann H."/>
        </authorList>
    </citation>
    <scope>NUCLEOTIDE SEQUENCE</scope>
    <source>
        <strain evidence="2">08T492</strain>
    </source>
</reference>
<dbReference type="EMBL" id="CP054000">
    <property type="protein sequence ID" value="QKH79104.1"/>
    <property type="molecule type" value="Genomic_DNA"/>
</dbReference>
<organism evidence="2 4">
    <name type="scientific">Finegoldia magna</name>
    <name type="common">Peptostreptococcus magnus</name>
    <dbReference type="NCBI Taxonomy" id="1260"/>
    <lineage>
        <taxon>Bacteria</taxon>
        <taxon>Bacillati</taxon>
        <taxon>Bacillota</taxon>
        <taxon>Tissierellia</taxon>
        <taxon>Tissierellales</taxon>
        <taxon>Peptoniphilaceae</taxon>
        <taxon>Finegoldia</taxon>
    </lineage>
</organism>
<dbReference type="Proteomes" id="UP000215361">
    <property type="component" value="Unassembled WGS sequence"/>
</dbReference>
<reference evidence="4" key="2">
    <citation type="submission" date="2017-04" db="EMBL/GenBank/DDBJ databases">
        <title>Finegoldia magna isolated from orthopedic joint implant-associated infections.</title>
        <authorList>
            <person name="Bjorklund S."/>
            <person name="Bruggemann H."/>
            <person name="Jensen A."/>
            <person name="Hellmark B."/>
            <person name="Soderquist B."/>
        </authorList>
    </citation>
    <scope>NUCLEOTIDE SEQUENCE [LARGE SCALE GENOMIC DNA]</scope>
    <source>
        <strain evidence="4">08T492</strain>
    </source>
</reference>
<reference evidence="3 5" key="3">
    <citation type="submission" date="2020-05" db="EMBL/GenBank/DDBJ databases">
        <title>FDA dAtabase for Regulatory Grade micrObial Sequences (FDA-ARGOS): Supporting development and validation of Infectious Disease Dx tests.</title>
        <authorList>
            <person name="Pederson C."/>
            <person name="Tallon L."/>
            <person name="Sadzewicz L."/>
            <person name="Zhao X."/>
            <person name="Vavikolanu K."/>
            <person name="Mehta A."/>
            <person name="Aluvathingal J."/>
            <person name="Nadendla S."/>
            <person name="Myers T."/>
            <person name="Yan Y."/>
            <person name="Sichtig H."/>
        </authorList>
    </citation>
    <scope>NUCLEOTIDE SEQUENCE [LARGE SCALE GENOMIC DNA]</scope>
    <source>
        <strain evidence="3 5">FDAARGOS_764</strain>
    </source>
</reference>
<evidence type="ECO:0000313" key="5">
    <source>
        <dbReference type="Proteomes" id="UP000502899"/>
    </source>
</evidence>
<evidence type="ECO:0000313" key="4">
    <source>
        <dbReference type="Proteomes" id="UP000215361"/>
    </source>
</evidence>
<dbReference type="EMBL" id="NDYI01000024">
    <property type="protein sequence ID" value="OXZ36768.1"/>
    <property type="molecule type" value="Genomic_DNA"/>
</dbReference>
<feature type="domain" description="DUF1659" evidence="1">
    <location>
        <begin position="3"/>
        <end position="61"/>
    </location>
</feature>
<evidence type="ECO:0000313" key="3">
    <source>
        <dbReference type="EMBL" id="QKH79104.1"/>
    </source>
</evidence>
<evidence type="ECO:0000259" key="1">
    <source>
        <dbReference type="Pfam" id="PF07872"/>
    </source>
</evidence>
<evidence type="ECO:0000313" key="2">
    <source>
        <dbReference type="EMBL" id="OXZ36768.1"/>
    </source>
</evidence>
<sequence>MKKLKITSLNNVDGKNKKTSKTFSNLASNVTDEKLKNAADAINSLISASEKRIFVVEEKEL</sequence>
<dbReference type="Proteomes" id="UP000502899">
    <property type="component" value="Chromosome"/>
</dbReference>
<dbReference type="RefSeq" id="WP_002837608.1">
    <property type="nucleotide sequence ID" value="NZ_CABKMR010000001.1"/>
</dbReference>
<name>A0A233VWH9_FINMA</name>
<dbReference type="Pfam" id="PF07872">
    <property type="entry name" value="DUF1659"/>
    <property type="match status" value="1"/>
</dbReference>
<proteinExistence type="predicted"/>
<protein>
    <recommendedName>
        <fullName evidence="1">DUF1659 domain-containing protein</fullName>
    </recommendedName>
</protein>